<evidence type="ECO:0000256" key="9">
    <source>
        <dbReference type="SAM" id="Phobius"/>
    </source>
</evidence>
<feature type="domain" description="Histidine kinase" evidence="11">
    <location>
        <begin position="362"/>
        <end position="553"/>
    </location>
</feature>
<protein>
    <recommendedName>
        <fullName evidence="2">histidine kinase</fullName>
        <ecNumber evidence="2">2.7.13.3</ecNumber>
    </recommendedName>
</protein>
<dbReference type="Gene3D" id="3.30.565.10">
    <property type="entry name" value="Histidine kinase-like ATPase, C-terminal domain"/>
    <property type="match status" value="1"/>
</dbReference>
<keyword evidence="9" id="KW-0472">Membrane</keyword>
<keyword evidence="5" id="KW-0547">Nucleotide-binding</keyword>
<evidence type="ECO:0000256" key="7">
    <source>
        <dbReference type="ARBA" id="ARBA00022840"/>
    </source>
</evidence>
<evidence type="ECO:0000256" key="3">
    <source>
        <dbReference type="ARBA" id="ARBA00022553"/>
    </source>
</evidence>
<dbReference type="AlphaFoldDB" id="I7IL83"/>
<dbReference type="Gene3D" id="1.10.287.130">
    <property type="match status" value="1"/>
</dbReference>
<feature type="chain" id="PRO_5003710571" description="histidine kinase" evidence="10">
    <location>
        <begin position="21"/>
        <end position="570"/>
    </location>
</feature>
<evidence type="ECO:0000256" key="1">
    <source>
        <dbReference type="ARBA" id="ARBA00000085"/>
    </source>
</evidence>
<accession>I7IL83</accession>
<evidence type="ECO:0000256" key="5">
    <source>
        <dbReference type="ARBA" id="ARBA00022741"/>
    </source>
</evidence>
<dbReference type="PANTHER" id="PTHR43065:SF10">
    <property type="entry name" value="PEROXIDE STRESS-ACTIVATED HISTIDINE KINASE MAK3"/>
    <property type="match status" value="1"/>
</dbReference>
<keyword evidence="6 12" id="KW-0418">Kinase</keyword>
<dbReference type="InterPro" id="IPR003594">
    <property type="entry name" value="HATPase_dom"/>
</dbReference>
<evidence type="ECO:0000256" key="2">
    <source>
        <dbReference type="ARBA" id="ARBA00012438"/>
    </source>
</evidence>
<name>I7IL83_9BURK</name>
<evidence type="ECO:0000313" key="12">
    <source>
        <dbReference type="EMBL" id="CCG19869.1"/>
    </source>
</evidence>
<dbReference type="SUPFAM" id="SSF53850">
    <property type="entry name" value="Periplasmic binding protein-like II"/>
    <property type="match status" value="1"/>
</dbReference>
<dbReference type="KEGG" id="tat:KUM_1085"/>
<evidence type="ECO:0000256" key="8">
    <source>
        <dbReference type="ARBA" id="ARBA00023012"/>
    </source>
</evidence>
<dbReference type="Pfam" id="PF00512">
    <property type="entry name" value="HisKA"/>
    <property type="match status" value="1"/>
</dbReference>
<dbReference type="HOGENOM" id="CLU_011260_3_0_4"/>
<gene>
    <name evidence="12" type="primary">ttrS</name>
    <name evidence="12" type="ORF">KUM_1085</name>
</gene>
<dbReference type="EC" id="2.7.13.3" evidence="2"/>
<dbReference type="InterPro" id="IPR003661">
    <property type="entry name" value="HisK_dim/P_dom"/>
</dbReference>
<dbReference type="SMART" id="SM00387">
    <property type="entry name" value="HATPase_c"/>
    <property type="match status" value="1"/>
</dbReference>
<sequence>MFPLFRAIFLFCLFCSSAIAKTWTVGIQSPYDANKTLENWKPWAEWLSKQMPEEKFEIKILKIRDFQESIESKSIDFLIAQPTQILLSSGLTEMTWVASLQEMSQALPIGGDNVGSAIWVRMDSPIMRLSDLKNKKVSAVAENVFGGFIGGLAVLESHGVLESELQLTFTDYPVSSTIESLLHKDVDAAIAPLCLYERLVDEKKIDADSIRLLEPKHRFKKNCLGNISFNANWVLASLPHTPIEISKKVAIQVLSESGDPMLPKWLPPQSITGVESILNKLGKHPQQLSFWENIENNYRNNKYLWRMALIAIVFIVLNNIFAVWLARKRSKRIKAIYQDLYDTERLVHHADRVSMLGEMVSGIGHELNQPLSTISYYAEGLKLRASENTLQNGDAIAALEAILEEIKGSKKIIENVRQWGRRPNEEELQKVNISTLLEEIRKLSFLSRNLEIKIKCQENLIVRCDPLKLKQIILNGIINSYQAKASEISINCDANALTILDNGPGFSDEQLAFPFVPFRTSREDGLGIGLVICEKLAQSMDMKLEIENQLDLGGNIIGAMLLLLWGDCVV</sequence>
<feature type="signal peptide" evidence="10">
    <location>
        <begin position="1"/>
        <end position="20"/>
    </location>
</feature>
<comment type="catalytic activity">
    <reaction evidence="1">
        <text>ATP + protein L-histidine = ADP + protein N-phospho-L-histidine.</text>
        <dbReference type="EC" id="2.7.13.3"/>
    </reaction>
</comment>
<evidence type="ECO:0000256" key="10">
    <source>
        <dbReference type="SAM" id="SignalP"/>
    </source>
</evidence>
<evidence type="ECO:0000256" key="4">
    <source>
        <dbReference type="ARBA" id="ARBA00022679"/>
    </source>
</evidence>
<reference evidence="12" key="1">
    <citation type="journal article" date="2012" name="Vet. Microbiol.">
        <title>Comparative genomic analyses of the Taylorellae.</title>
        <authorList>
            <person name="Hauser H."/>
            <person name="Richter D.C."/>
            <person name="van Tonder A."/>
            <person name="Clark L."/>
            <person name="Preston A."/>
        </authorList>
    </citation>
    <scope>NUCLEOTIDE SEQUENCE</scope>
    <source>
        <strain evidence="12">14/45</strain>
    </source>
</reference>
<dbReference type="PROSITE" id="PS50109">
    <property type="entry name" value="HIS_KIN"/>
    <property type="match status" value="1"/>
</dbReference>
<dbReference type="InterPro" id="IPR036097">
    <property type="entry name" value="HisK_dim/P_sf"/>
</dbReference>
<keyword evidence="9" id="KW-1133">Transmembrane helix</keyword>
<dbReference type="SUPFAM" id="SSF55874">
    <property type="entry name" value="ATPase domain of HSP90 chaperone/DNA topoisomerase II/histidine kinase"/>
    <property type="match status" value="1"/>
</dbReference>
<dbReference type="Pfam" id="PF12974">
    <property type="entry name" value="Phosphonate-bd"/>
    <property type="match status" value="1"/>
</dbReference>
<keyword evidence="7" id="KW-0067">ATP-binding</keyword>
<proteinExistence type="predicted"/>
<dbReference type="Gene3D" id="3.40.190.10">
    <property type="entry name" value="Periplasmic binding protein-like II"/>
    <property type="match status" value="2"/>
</dbReference>
<dbReference type="InterPro" id="IPR036890">
    <property type="entry name" value="HATPase_C_sf"/>
</dbReference>
<evidence type="ECO:0000259" key="11">
    <source>
        <dbReference type="PROSITE" id="PS50109"/>
    </source>
</evidence>
<keyword evidence="3" id="KW-0597">Phosphoprotein</keyword>
<dbReference type="EMBL" id="HE681424">
    <property type="protein sequence ID" value="CCG19869.1"/>
    <property type="molecule type" value="Genomic_DNA"/>
</dbReference>
<organism evidence="12">
    <name type="scientific">Taylorella asinigenitalis 14/45</name>
    <dbReference type="NCBI Taxonomy" id="1091495"/>
    <lineage>
        <taxon>Bacteria</taxon>
        <taxon>Pseudomonadati</taxon>
        <taxon>Pseudomonadota</taxon>
        <taxon>Betaproteobacteria</taxon>
        <taxon>Burkholderiales</taxon>
        <taxon>Alcaligenaceae</taxon>
        <taxon>Taylorella</taxon>
    </lineage>
</organism>
<dbReference type="PANTHER" id="PTHR43065">
    <property type="entry name" value="SENSOR HISTIDINE KINASE"/>
    <property type="match status" value="1"/>
</dbReference>
<dbReference type="GO" id="GO:0005524">
    <property type="term" value="F:ATP binding"/>
    <property type="evidence" value="ECO:0007669"/>
    <property type="project" value="UniProtKB-KW"/>
</dbReference>
<dbReference type="GO" id="GO:0000155">
    <property type="term" value="F:phosphorelay sensor kinase activity"/>
    <property type="evidence" value="ECO:0007669"/>
    <property type="project" value="InterPro"/>
</dbReference>
<keyword evidence="10" id="KW-0732">Signal</keyword>
<evidence type="ECO:0000256" key="6">
    <source>
        <dbReference type="ARBA" id="ARBA00022777"/>
    </source>
</evidence>
<dbReference type="RefSeq" id="WP_015551904.1">
    <property type="nucleotide sequence ID" value="NC_021033.1"/>
</dbReference>
<keyword evidence="4 12" id="KW-0808">Transferase</keyword>
<dbReference type="SMART" id="SM00388">
    <property type="entry name" value="HisKA"/>
    <property type="match status" value="1"/>
</dbReference>
<keyword evidence="9" id="KW-0812">Transmembrane</keyword>
<dbReference type="Pfam" id="PF02518">
    <property type="entry name" value="HATPase_c"/>
    <property type="match status" value="1"/>
</dbReference>
<dbReference type="SUPFAM" id="SSF47384">
    <property type="entry name" value="Homodimeric domain of signal transducing histidine kinase"/>
    <property type="match status" value="1"/>
</dbReference>
<dbReference type="CDD" id="cd00082">
    <property type="entry name" value="HisKA"/>
    <property type="match status" value="1"/>
</dbReference>
<dbReference type="InterPro" id="IPR005467">
    <property type="entry name" value="His_kinase_dom"/>
</dbReference>
<keyword evidence="8" id="KW-0902">Two-component regulatory system</keyword>
<feature type="transmembrane region" description="Helical" evidence="9">
    <location>
        <begin position="303"/>
        <end position="326"/>
    </location>
</feature>